<protein>
    <recommendedName>
        <fullName evidence="2">Polysaccharide biosynthesis protein CapD-like domain-containing protein</fullName>
    </recommendedName>
</protein>
<name>A0A2A5QQE7_9EURY</name>
<comment type="similarity">
    <text evidence="1">Belongs to the polysaccharide synthase family.</text>
</comment>
<evidence type="ECO:0000313" key="4">
    <source>
        <dbReference type="Proteomes" id="UP000219689"/>
    </source>
</evidence>
<reference evidence="3 4" key="1">
    <citation type="submission" date="2017-09" db="EMBL/GenBank/DDBJ databases">
        <title>Genome sequences of Natrinema ejinorence JCM 13890T.</title>
        <authorList>
            <person name="Roh S.W."/>
            <person name="Kim Y.B."/>
            <person name="Kim J.Y."/>
        </authorList>
    </citation>
    <scope>NUCLEOTIDE SEQUENCE [LARGE SCALE GENOMIC DNA]</scope>
    <source>
        <strain evidence="3 4">JCM 13890</strain>
    </source>
</reference>
<organism evidence="3 4">
    <name type="scientific">Natrinema ejinorense</name>
    <dbReference type="NCBI Taxonomy" id="373386"/>
    <lineage>
        <taxon>Archaea</taxon>
        <taxon>Methanobacteriati</taxon>
        <taxon>Methanobacteriota</taxon>
        <taxon>Stenosarchaea group</taxon>
        <taxon>Halobacteria</taxon>
        <taxon>Halobacteriales</taxon>
        <taxon>Natrialbaceae</taxon>
        <taxon>Natrinema</taxon>
    </lineage>
</organism>
<dbReference type="Gene3D" id="3.40.50.720">
    <property type="entry name" value="NAD(P)-binding Rossmann-like Domain"/>
    <property type="match status" value="1"/>
</dbReference>
<dbReference type="CDD" id="cd05237">
    <property type="entry name" value="UDP_invert_4-6DH_SDR_e"/>
    <property type="match status" value="1"/>
</dbReference>
<dbReference type="SUPFAM" id="SSF51735">
    <property type="entry name" value="NAD(P)-binding Rossmann-fold domains"/>
    <property type="match status" value="1"/>
</dbReference>
<accession>A0A2A5QQE7</accession>
<evidence type="ECO:0000259" key="2">
    <source>
        <dbReference type="Pfam" id="PF02719"/>
    </source>
</evidence>
<dbReference type="PANTHER" id="PTHR43318:SF2">
    <property type="entry name" value="UDP-N-ACETYLGLUCOSAMINE 4,6-DEHYDRATASE (INVERTING)"/>
    <property type="match status" value="1"/>
</dbReference>
<dbReference type="Pfam" id="PF02719">
    <property type="entry name" value="Polysacc_synt_2"/>
    <property type="match status" value="1"/>
</dbReference>
<dbReference type="InterPro" id="IPR051203">
    <property type="entry name" value="Polysaccharide_Synthase-Rel"/>
</dbReference>
<evidence type="ECO:0000313" key="3">
    <source>
        <dbReference type="EMBL" id="PCR89019.1"/>
    </source>
</evidence>
<comment type="caution">
    <text evidence="3">The sequence shown here is derived from an EMBL/GenBank/DDBJ whole genome shotgun (WGS) entry which is preliminary data.</text>
</comment>
<dbReference type="InterPro" id="IPR036291">
    <property type="entry name" value="NAD(P)-bd_dom_sf"/>
</dbReference>
<keyword evidence="4" id="KW-1185">Reference proteome</keyword>
<dbReference type="InterPro" id="IPR003869">
    <property type="entry name" value="Polysac_CapD-like"/>
</dbReference>
<gene>
    <name evidence="3" type="ORF">CP557_21380</name>
</gene>
<dbReference type="PANTHER" id="PTHR43318">
    <property type="entry name" value="UDP-N-ACETYLGLUCOSAMINE 4,6-DEHYDRATASE"/>
    <property type="match status" value="1"/>
</dbReference>
<evidence type="ECO:0000256" key="1">
    <source>
        <dbReference type="ARBA" id="ARBA00007430"/>
    </source>
</evidence>
<dbReference type="OrthoDB" id="4907at2157"/>
<sequence length="343" mass="38123">MSSLTNKTVLVTGGGGFIGSTLVEQIIETDPTMVRVFDHDQQRMFRLQNQLEQSETSLQYLLGDLRDRSRVSRAMEGIDVVFHVGAIKHVEMSEYNPTEAVQTNIRGTRNLIQAAIEKGVDSFTAVSTDKAADPSSVMGATKLIMERVVTAAGAEHDRNTNFNCVRFGNVLGSTGSVVPIFFDQISNGGPITVTNPDMTRFIMPVERAVELVLSAHEYGAQGRIFVLKMPAFRVGDLAKALKSTYAPKYGFSRDNIEIEYIGRRPGERTHEKLLSHEELARVEERKEMFVIHPDINVDDGLSTISNSVEREYTSANATLLERDEIISLINRTNAIEEKVEVEV</sequence>
<dbReference type="RefSeq" id="WP_097382036.1">
    <property type="nucleotide sequence ID" value="NZ_NXNI01000002.1"/>
</dbReference>
<dbReference type="EMBL" id="NXNI01000002">
    <property type="protein sequence ID" value="PCR89019.1"/>
    <property type="molecule type" value="Genomic_DNA"/>
</dbReference>
<dbReference type="Proteomes" id="UP000219689">
    <property type="component" value="Unassembled WGS sequence"/>
</dbReference>
<feature type="domain" description="Polysaccharide biosynthesis protein CapD-like" evidence="2">
    <location>
        <begin position="9"/>
        <end position="292"/>
    </location>
</feature>
<proteinExistence type="inferred from homology"/>
<dbReference type="AlphaFoldDB" id="A0A2A5QQE7"/>